<dbReference type="AlphaFoldDB" id="A0A7X1BWC1"/>
<evidence type="ECO:0000256" key="2">
    <source>
        <dbReference type="ARBA" id="ARBA00022512"/>
    </source>
</evidence>
<evidence type="ECO:0000256" key="5">
    <source>
        <dbReference type="ARBA" id="ARBA00023088"/>
    </source>
</evidence>
<evidence type="ECO:0000256" key="1">
    <source>
        <dbReference type="ARBA" id="ARBA00004168"/>
    </source>
</evidence>
<organism evidence="9 10">
    <name type="scientific">Listeria booriae</name>
    <dbReference type="NCBI Taxonomy" id="1552123"/>
    <lineage>
        <taxon>Bacteria</taxon>
        <taxon>Bacillati</taxon>
        <taxon>Bacillota</taxon>
        <taxon>Bacilli</taxon>
        <taxon>Bacillales</taxon>
        <taxon>Listeriaceae</taxon>
        <taxon>Listeria</taxon>
    </lineage>
</organism>
<keyword evidence="3" id="KW-0964">Secreted</keyword>
<feature type="domain" description="Gram-positive cocci surface proteins LPxTG" evidence="8">
    <location>
        <begin position="629"/>
        <end position="662"/>
    </location>
</feature>
<dbReference type="NCBIfam" id="TIGR01167">
    <property type="entry name" value="LPXTG_anchor"/>
    <property type="match status" value="1"/>
</dbReference>
<keyword evidence="4" id="KW-0732">Signal</keyword>
<dbReference type="RefSeq" id="WP_185375269.1">
    <property type="nucleotide sequence ID" value="NZ_JAAROL010000015.1"/>
</dbReference>
<comment type="caution">
    <text evidence="9">The sequence shown here is derived from an EMBL/GenBank/DDBJ whole genome shotgun (WGS) entry which is preliminary data.</text>
</comment>
<evidence type="ECO:0000256" key="3">
    <source>
        <dbReference type="ARBA" id="ARBA00022525"/>
    </source>
</evidence>
<protein>
    <submittedName>
        <fullName evidence="9">Isopeptide-forming domain-containing fimbrial protein</fullName>
    </submittedName>
</protein>
<dbReference type="NCBIfam" id="TIGR04226">
    <property type="entry name" value="RrgB_K2N_iso_D2"/>
    <property type="match status" value="4"/>
</dbReference>
<evidence type="ECO:0000313" key="9">
    <source>
        <dbReference type="EMBL" id="MBC1333608.1"/>
    </source>
</evidence>
<dbReference type="InterPro" id="IPR026466">
    <property type="entry name" value="Fim_isopep_form_D2_dom"/>
</dbReference>
<dbReference type="PROSITE" id="PS50847">
    <property type="entry name" value="GRAM_POS_ANCHORING"/>
    <property type="match status" value="1"/>
</dbReference>
<name>A0A7X1BWC1_9LIST</name>
<keyword evidence="2" id="KW-0134">Cell wall</keyword>
<sequence>ASWNQAIITDQINNLLAIKNIQIVDENGNDVTGNGTVTEENNLITFTMNKKDDSFAYLAGQTYTMTVTTEIKDGVTDEQLAPFIKEGGIPNQAELAFGNEGDLVVSEIPTVTPPTVNPEIHKDIEKVEHLDLTNRNDAFDWNIHTSFGNQTASWNQAIITDQINNLLAIKNIQIVDENGNDVTGNGTVTEENNLITFTMNKKDDSFAYLAGHTYTMIVTTEIKADTTDEQLAPFIKEGGIPNQAELAFGNEGDFLKSEIPTVTPPTVNPEIHKDIEGVQHVDLANRNDVFNWNIHTSFGNQTASWNQAIITDQINNLLAIKNIQIVDENGNDVTGNGTVTEENNLITFTMNKKDDSFAYLAGHTYTMIVTTEIKADTTDEQLAPFIKEGGIPNQAELAFGNEGDFLKSEIPTVTPPTVNPEIHKDIEGVQHVDLANRNDAFNWNIQTVFGNQTASWNQAIITDQIHEFLNIENIQITDENGNDVTGNGTVTEENNLITFTMNKKDDSFAYLAGHTYTMTVTTTIKVNVTDEQLAPFIKDGGIPNQAELAFNNEGDFLKSEIPTVTPPTPEVPEEVTPFTPENPTKPVKPTTPTTEPNAKTPSVETKSVEKAKVTEAPKTEKQTGFFSILPSTGDALEYIWVLLGAAILSILGVIAFRRYRKA</sequence>
<dbReference type="InterPro" id="IPR019931">
    <property type="entry name" value="LPXTG_anchor"/>
</dbReference>
<keyword evidence="7" id="KW-1133">Transmembrane helix</keyword>
<feature type="compositionally biased region" description="Basic and acidic residues" evidence="6">
    <location>
        <begin position="606"/>
        <end position="615"/>
    </location>
</feature>
<dbReference type="InterPro" id="IPR026345">
    <property type="entry name" value="Adh_isopep-form_adh_dom"/>
</dbReference>
<feature type="non-terminal residue" evidence="9">
    <location>
        <position position="1"/>
    </location>
</feature>
<evidence type="ECO:0000256" key="7">
    <source>
        <dbReference type="SAM" id="Phobius"/>
    </source>
</evidence>
<keyword evidence="7" id="KW-0812">Transmembrane</keyword>
<feature type="transmembrane region" description="Helical" evidence="7">
    <location>
        <begin position="638"/>
        <end position="656"/>
    </location>
</feature>
<dbReference type="EMBL" id="JAAROL010000015">
    <property type="protein sequence ID" value="MBC1333608.1"/>
    <property type="molecule type" value="Genomic_DNA"/>
</dbReference>
<feature type="compositionally biased region" description="Low complexity" evidence="6">
    <location>
        <begin position="574"/>
        <end position="597"/>
    </location>
</feature>
<dbReference type="Gene3D" id="2.60.40.740">
    <property type="match status" value="4"/>
</dbReference>
<evidence type="ECO:0000313" key="10">
    <source>
        <dbReference type="Proteomes" id="UP000532866"/>
    </source>
</evidence>
<dbReference type="Pfam" id="PF17998">
    <property type="entry name" value="AgI_II_C2"/>
    <property type="match status" value="4"/>
</dbReference>
<proteinExistence type="predicted"/>
<reference evidence="9 10" key="1">
    <citation type="submission" date="2020-03" db="EMBL/GenBank/DDBJ databases">
        <title>Soil Listeria distribution.</title>
        <authorList>
            <person name="Liao J."/>
            <person name="Wiedmann M."/>
        </authorList>
    </citation>
    <scope>NUCLEOTIDE SEQUENCE [LARGE SCALE GENOMIC DNA]</scope>
    <source>
        <strain evidence="9 10">FSL L7-1833</strain>
    </source>
</reference>
<evidence type="ECO:0000256" key="4">
    <source>
        <dbReference type="ARBA" id="ARBA00022729"/>
    </source>
</evidence>
<evidence type="ECO:0000256" key="6">
    <source>
        <dbReference type="SAM" id="MobiDB-lite"/>
    </source>
</evidence>
<feature type="region of interest" description="Disordered" evidence="6">
    <location>
        <begin position="563"/>
        <end position="615"/>
    </location>
</feature>
<keyword evidence="5" id="KW-0572">Peptidoglycan-anchor</keyword>
<comment type="subcellular location">
    <subcellularLocation>
        <location evidence="1">Secreted</location>
        <location evidence="1">Cell wall</location>
        <topology evidence="1">Peptidoglycan-anchor</topology>
    </subcellularLocation>
</comment>
<dbReference type="Proteomes" id="UP000532866">
    <property type="component" value="Unassembled WGS sequence"/>
</dbReference>
<accession>A0A7X1BWC1</accession>
<keyword evidence="7" id="KW-0472">Membrane</keyword>
<evidence type="ECO:0000259" key="8">
    <source>
        <dbReference type="PROSITE" id="PS50847"/>
    </source>
</evidence>
<gene>
    <name evidence="9" type="ORF">HB759_16820</name>
</gene>